<protein>
    <submittedName>
        <fullName evidence="14">Nuclear receptor subfamily 1, group D, member 4b</fullName>
    </submittedName>
</protein>
<dbReference type="InterPro" id="IPR001628">
    <property type="entry name" value="Znf_hrmn_rcpt"/>
</dbReference>
<evidence type="ECO:0000256" key="11">
    <source>
        <dbReference type="SAM" id="MobiDB-lite"/>
    </source>
</evidence>
<dbReference type="FunFam" id="3.30.50.10:FF:000013">
    <property type="entry name" value="Nuclear receptor subfamily 1 group D member 2"/>
    <property type="match status" value="1"/>
</dbReference>
<dbReference type="PROSITE" id="PS00031">
    <property type="entry name" value="NUCLEAR_REC_DBD_1"/>
    <property type="match status" value="1"/>
</dbReference>
<dbReference type="Pfam" id="PF00105">
    <property type="entry name" value="zf-C4"/>
    <property type="match status" value="1"/>
</dbReference>
<feature type="domain" description="Nuclear receptor" evidence="12">
    <location>
        <begin position="115"/>
        <end position="191"/>
    </location>
</feature>
<dbReference type="PROSITE" id="PS51030">
    <property type="entry name" value="NUCLEAR_REC_DBD_2"/>
    <property type="match status" value="1"/>
</dbReference>
<organism evidence="14">
    <name type="scientific">Iconisemion striatum</name>
    <dbReference type="NCBI Taxonomy" id="60296"/>
    <lineage>
        <taxon>Eukaryota</taxon>
        <taxon>Metazoa</taxon>
        <taxon>Chordata</taxon>
        <taxon>Craniata</taxon>
        <taxon>Vertebrata</taxon>
        <taxon>Euteleostomi</taxon>
        <taxon>Actinopterygii</taxon>
        <taxon>Neopterygii</taxon>
        <taxon>Teleostei</taxon>
        <taxon>Neoteleostei</taxon>
        <taxon>Acanthomorphata</taxon>
        <taxon>Ovalentaria</taxon>
        <taxon>Atherinomorphae</taxon>
        <taxon>Cyprinodontiformes</taxon>
        <taxon>Nothobranchiidae</taxon>
        <taxon>Iconisemion</taxon>
    </lineage>
</organism>
<evidence type="ECO:0000256" key="9">
    <source>
        <dbReference type="ARBA" id="ARBA00023242"/>
    </source>
</evidence>
<dbReference type="GO" id="GO:0008270">
    <property type="term" value="F:zinc ion binding"/>
    <property type="evidence" value="ECO:0007669"/>
    <property type="project" value="UniProtKB-KW"/>
</dbReference>
<dbReference type="SUPFAM" id="SSF48508">
    <property type="entry name" value="Nuclear receptor ligand-binding domain"/>
    <property type="match status" value="1"/>
</dbReference>
<feature type="compositionally biased region" description="Polar residues" evidence="11">
    <location>
        <begin position="277"/>
        <end position="301"/>
    </location>
</feature>
<proteinExistence type="inferred from homology"/>
<evidence type="ECO:0000256" key="2">
    <source>
        <dbReference type="ARBA" id="ARBA00022723"/>
    </source>
</evidence>
<dbReference type="InterPro" id="IPR001723">
    <property type="entry name" value="Nuclear_hrmn_rcpt"/>
</dbReference>
<dbReference type="InterPro" id="IPR000536">
    <property type="entry name" value="Nucl_hrmn_rcpt_lig-bd"/>
</dbReference>
<dbReference type="GO" id="GO:0000978">
    <property type="term" value="F:RNA polymerase II cis-regulatory region sequence-specific DNA binding"/>
    <property type="evidence" value="ECO:0007669"/>
    <property type="project" value="TreeGrafter"/>
</dbReference>
<keyword evidence="3 10" id="KW-0863">Zinc-finger</keyword>
<comment type="similarity">
    <text evidence="10">Belongs to the nuclear hormone receptor family.</text>
</comment>
<reference evidence="14" key="2">
    <citation type="submission" date="2016-06" db="EMBL/GenBank/DDBJ databases">
        <title>The genome of a short-lived fish provides insights into sex chromosome evolution and the genetic control of aging.</title>
        <authorList>
            <person name="Reichwald K."/>
            <person name="Felder M."/>
            <person name="Petzold A."/>
            <person name="Koch P."/>
            <person name="Groth M."/>
            <person name="Platzer M."/>
        </authorList>
    </citation>
    <scope>NUCLEOTIDE SEQUENCE</scope>
    <source>
        <tissue evidence="14">Brain</tissue>
    </source>
</reference>
<dbReference type="SMART" id="SM00399">
    <property type="entry name" value="ZnF_C4"/>
    <property type="match status" value="1"/>
</dbReference>
<dbReference type="PROSITE" id="PS51843">
    <property type="entry name" value="NR_LBD"/>
    <property type="match status" value="1"/>
</dbReference>
<keyword evidence="6 10" id="KW-0238">DNA-binding</keyword>
<evidence type="ECO:0000256" key="1">
    <source>
        <dbReference type="ARBA" id="ARBA00004496"/>
    </source>
</evidence>
<dbReference type="GO" id="GO:0009755">
    <property type="term" value="P:hormone-mediated signaling pathway"/>
    <property type="evidence" value="ECO:0007669"/>
    <property type="project" value="TreeGrafter"/>
</dbReference>
<dbReference type="CDD" id="cd07166">
    <property type="entry name" value="NR_DBD_REV_ERB"/>
    <property type="match status" value="1"/>
</dbReference>
<sequence length="563" mass="61188">MENSPGGVILYAGSSGSASPSPGSPSSGYQTQSPSSHSQPSSPEGVSFQEIGPLKQRGEHGGGNASPKMVFQFPEVSCAPVAQITTVSSAAYSHPTVAKRPCGFTGTFTKTGGMVLLCKVCGDIASGFHYGVHACEGCKGFFRRSIQQNIHYKMCVKNENCLIMRMNRNRCQHCRFKKCLSVGMSRDAVRFGRIPKREKQRLLDEMQSYMNSLNESASMEMEASPPLDAPCSPQNQVNGGAAPLLHSYHSDEKPLKMAAGSSSLGAQSFPSGGLQEASHTSTQTQHMVQTEQLSLTTSCHDPTNFPVTPSNNESSTNTNVNKYTFSSKRNQCPVSGHAPSQNSVQNRDFQNHNSCPWKLNGAAKVLACPLNSCPVAPTSRSSQEVWESFSQCFTPAVKEVVEFAKSIPGFQTLSQHDQVMLLKSGTFQVLMVRFCSLFEPKERTVTFLNGQTYSLPSLRALGMGSLLDAMFDFSEKLGSLGLEQDEMALFMAVVLVSADSSGVVEVGAVEQLQENLIKALRSLITSRRPDDSTLFPKLLLRLPDLRTLNNQHSDKLLAFRIDP</sequence>
<dbReference type="GO" id="GO:0004879">
    <property type="term" value="F:nuclear receptor activity"/>
    <property type="evidence" value="ECO:0007669"/>
    <property type="project" value="TreeGrafter"/>
</dbReference>
<evidence type="ECO:0000313" key="14">
    <source>
        <dbReference type="EMBL" id="SBP32093.1"/>
    </source>
</evidence>
<comment type="subcellular location">
    <subcellularLocation>
        <location evidence="1">Cytoplasm</location>
    </subcellularLocation>
    <subcellularLocation>
        <location evidence="10">Nucleus</location>
    </subcellularLocation>
</comment>
<dbReference type="Pfam" id="PF00104">
    <property type="entry name" value="Hormone_recep"/>
    <property type="match status" value="1"/>
</dbReference>
<evidence type="ECO:0000256" key="3">
    <source>
        <dbReference type="ARBA" id="ARBA00022771"/>
    </source>
</evidence>
<keyword evidence="5 10" id="KW-0805">Transcription regulation</keyword>
<name>A0A1A7YPI3_9TELE</name>
<dbReference type="EMBL" id="HADX01009861">
    <property type="protein sequence ID" value="SBP32093.1"/>
    <property type="molecule type" value="Transcribed_RNA"/>
</dbReference>
<feature type="compositionally biased region" description="Low complexity" evidence="11">
    <location>
        <begin position="11"/>
        <end position="43"/>
    </location>
</feature>
<evidence type="ECO:0000256" key="7">
    <source>
        <dbReference type="ARBA" id="ARBA00023163"/>
    </source>
</evidence>
<dbReference type="GO" id="GO:0005634">
    <property type="term" value="C:nucleus"/>
    <property type="evidence" value="ECO:0007669"/>
    <property type="project" value="UniProtKB-SubCell"/>
</dbReference>
<reference evidence="14" key="1">
    <citation type="submission" date="2016-05" db="EMBL/GenBank/DDBJ databases">
        <authorList>
            <person name="Lavstsen T."/>
            <person name="Jespersen J.S."/>
        </authorList>
    </citation>
    <scope>NUCLEOTIDE SEQUENCE</scope>
    <source>
        <tissue evidence="14">Brain</tissue>
    </source>
</reference>
<dbReference type="SUPFAM" id="SSF57716">
    <property type="entry name" value="Glucocorticoid receptor-like (DNA-binding domain)"/>
    <property type="match status" value="1"/>
</dbReference>
<evidence type="ECO:0000256" key="6">
    <source>
        <dbReference type="ARBA" id="ARBA00023125"/>
    </source>
</evidence>
<keyword evidence="4 10" id="KW-0862">Zinc</keyword>
<dbReference type="Gene3D" id="3.30.50.10">
    <property type="entry name" value="Erythroid Transcription Factor GATA-1, subunit A"/>
    <property type="match status" value="1"/>
</dbReference>
<dbReference type="PRINTS" id="PR00398">
    <property type="entry name" value="STRDHORMONER"/>
</dbReference>
<dbReference type="GO" id="GO:0005737">
    <property type="term" value="C:cytoplasm"/>
    <property type="evidence" value="ECO:0007669"/>
    <property type="project" value="UniProtKB-SubCell"/>
</dbReference>
<dbReference type="Gene3D" id="1.10.565.10">
    <property type="entry name" value="Retinoid X Receptor"/>
    <property type="match status" value="1"/>
</dbReference>
<dbReference type="InterPro" id="IPR035500">
    <property type="entry name" value="NHR-like_dom_sf"/>
</dbReference>
<dbReference type="SMART" id="SM00430">
    <property type="entry name" value="HOLI"/>
    <property type="match status" value="1"/>
</dbReference>
<feature type="compositionally biased region" description="Low complexity" evidence="11">
    <location>
        <begin position="306"/>
        <end position="321"/>
    </location>
</feature>
<dbReference type="GO" id="GO:0000122">
    <property type="term" value="P:negative regulation of transcription by RNA polymerase II"/>
    <property type="evidence" value="ECO:0007669"/>
    <property type="project" value="TreeGrafter"/>
</dbReference>
<dbReference type="EMBL" id="HADW01018762">
    <property type="protein sequence ID" value="SBP20162.1"/>
    <property type="molecule type" value="Transcribed_RNA"/>
</dbReference>
<dbReference type="AlphaFoldDB" id="A0A1A7YPI3"/>
<dbReference type="PANTHER" id="PTHR24082">
    <property type="entry name" value="NUCLEAR HORMONE RECEPTOR"/>
    <property type="match status" value="1"/>
</dbReference>
<dbReference type="PRINTS" id="PR00047">
    <property type="entry name" value="STROIDFINGER"/>
</dbReference>
<keyword evidence="2 10" id="KW-0479">Metal-binding</keyword>
<feature type="compositionally biased region" description="Polar residues" evidence="11">
    <location>
        <begin position="260"/>
        <end position="270"/>
    </location>
</feature>
<feature type="region of interest" description="Disordered" evidence="11">
    <location>
        <begin position="214"/>
        <end position="321"/>
    </location>
</feature>
<evidence type="ECO:0000256" key="4">
    <source>
        <dbReference type="ARBA" id="ARBA00022833"/>
    </source>
</evidence>
<gene>
    <name evidence="14" type="primary">NR1D4B</name>
</gene>
<evidence type="ECO:0000259" key="13">
    <source>
        <dbReference type="PROSITE" id="PS51843"/>
    </source>
</evidence>
<dbReference type="FunFam" id="1.10.565.10:FF:000039">
    <property type="entry name" value="Nuclear receptor subfamily 1, group D, member 4b"/>
    <property type="match status" value="1"/>
</dbReference>
<feature type="domain" description="NR LBD" evidence="13">
    <location>
        <begin position="289"/>
        <end position="563"/>
    </location>
</feature>
<keyword evidence="9 10" id="KW-0539">Nucleus</keyword>
<keyword evidence="7 10" id="KW-0804">Transcription</keyword>
<dbReference type="PANTHER" id="PTHR24082:SF489">
    <property type="entry name" value="NUCLEAR RECEPTOR SUBFAMILY 1 GROUP D MEMBER 4B"/>
    <property type="match status" value="1"/>
</dbReference>
<dbReference type="GO" id="GO:0030154">
    <property type="term" value="P:cell differentiation"/>
    <property type="evidence" value="ECO:0007669"/>
    <property type="project" value="TreeGrafter"/>
</dbReference>
<evidence type="ECO:0000256" key="5">
    <source>
        <dbReference type="ARBA" id="ARBA00023015"/>
    </source>
</evidence>
<feature type="region of interest" description="Disordered" evidence="11">
    <location>
        <begin position="1"/>
        <end position="48"/>
    </location>
</feature>
<accession>A0A1A7YPI3</accession>
<dbReference type="GO" id="GO:0045944">
    <property type="term" value="P:positive regulation of transcription by RNA polymerase II"/>
    <property type="evidence" value="ECO:0007669"/>
    <property type="project" value="TreeGrafter"/>
</dbReference>
<evidence type="ECO:0000256" key="10">
    <source>
        <dbReference type="RuleBase" id="RU004334"/>
    </source>
</evidence>
<keyword evidence="8 10" id="KW-0675">Receptor</keyword>
<dbReference type="InterPro" id="IPR013088">
    <property type="entry name" value="Znf_NHR/GATA"/>
</dbReference>
<evidence type="ECO:0000259" key="12">
    <source>
        <dbReference type="PROSITE" id="PS51030"/>
    </source>
</evidence>
<dbReference type="InterPro" id="IPR050234">
    <property type="entry name" value="Nuclear_hormone_rcpt_NR1"/>
</dbReference>
<evidence type="ECO:0000256" key="8">
    <source>
        <dbReference type="ARBA" id="ARBA00023170"/>
    </source>
</evidence>